<feature type="compositionally biased region" description="Basic and acidic residues" evidence="1">
    <location>
        <begin position="524"/>
        <end position="544"/>
    </location>
</feature>
<gene>
    <name evidence="2" type="ORF">SAMN04487956_103152</name>
</gene>
<evidence type="ECO:0000313" key="2">
    <source>
        <dbReference type="EMBL" id="SFT42508.1"/>
    </source>
</evidence>
<dbReference type="EMBL" id="FPAQ01000003">
    <property type="protein sequence ID" value="SFT42508.1"/>
    <property type="molecule type" value="Genomic_DNA"/>
</dbReference>
<evidence type="ECO:0000313" key="3">
    <source>
        <dbReference type="Proteomes" id="UP000199594"/>
    </source>
</evidence>
<accession>A0A1I6XVQ5</accession>
<feature type="region of interest" description="Disordered" evidence="1">
    <location>
        <begin position="517"/>
        <end position="544"/>
    </location>
</feature>
<organism evidence="2 3">
    <name type="scientific">Halomonas saccharevitans</name>
    <dbReference type="NCBI Taxonomy" id="416872"/>
    <lineage>
        <taxon>Bacteria</taxon>
        <taxon>Pseudomonadati</taxon>
        <taxon>Pseudomonadota</taxon>
        <taxon>Gammaproteobacteria</taxon>
        <taxon>Oceanospirillales</taxon>
        <taxon>Halomonadaceae</taxon>
        <taxon>Halomonas</taxon>
    </lineage>
</organism>
<proteinExistence type="predicted"/>
<dbReference type="Proteomes" id="UP000199594">
    <property type="component" value="Unassembled WGS sequence"/>
</dbReference>
<sequence length="544" mass="59305">MPVWSPLRLGGLMLFGLLAGCAAGPDWRAELADRDPRNARCLAQLAAFDAAVAEAGVTDAGAARVAGFPYLRVNRLLASFDDELDSPAAFADWVARMRELDGEARAIEAANLPASQREALSSTPGAGPAAVVNACATRLMERELLAEQVAGPARERLRSAIEAPDHYLTRRRALGLYPLTRLGLALGYNRWKADYLDTFEAPFATLPAEAPLVRYAPPTGELLDAAVAARWLREAPRSPLGFVELDRQALLRLAAHHAPVFLVETQGHDDRFGAPYWFAGPEGPLPLVDTNRPVADVRLSHTRFEGELLPQLVYTLWFPARPRQGALDLLGGRLDGLLWRVTLDERGRALIHDSIHPCGCYHLFFPVPPLERVAVAADADLREAPLTPIEAPRLVAGQRLAVRVAAVSHYVEHLGVADPGVDVAEARRYALKAVSSPPDHGRRSLALPGGGRRSLYGPEGLVSHTGRLERFLLWPSGILSPGAMRQWGTHATVFVGRRHFDDPRLFEVAFARPASSFAASSDAAEPHDHPRGEPRNDKRISDHE</sequence>
<name>A0A1I6XVQ5_9GAMM</name>
<dbReference type="AlphaFoldDB" id="A0A1I6XVQ5"/>
<protein>
    <submittedName>
        <fullName evidence="2">Uncharacterized protein</fullName>
    </submittedName>
</protein>
<evidence type="ECO:0000256" key="1">
    <source>
        <dbReference type="SAM" id="MobiDB-lite"/>
    </source>
</evidence>
<dbReference type="RefSeq" id="WP_089846983.1">
    <property type="nucleotide sequence ID" value="NZ_FPAQ01000003.1"/>
</dbReference>
<reference evidence="2 3" key="1">
    <citation type="submission" date="2016-10" db="EMBL/GenBank/DDBJ databases">
        <authorList>
            <person name="de Groot N.N."/>
        </authorList>
    </citation>
    <scope>NUCLEOTIDE SEQUENCE [LARGE SCALE GENOMIC DNA]</scope>
    <source>
        <strain evidence="2 3">CGMCC 1.6493</strain>
    </source>
</reference>
<dbReference type="OrthoDB" id="5405204at2"/>